<keyword evidence="1" id="KW-0240">DNA-directed RNA polymerase</keyword>
<dbReference type="AlphaFoldDB" id="X0TBM1"/>
<dbReference type="EMBL" id="BARS01018089">
    <property type="protein sequence ID" value="GAF90609.1"/>
    <property type="molecule type" value="Genomic_DNA"/>
</dbReference>
<dbReference type="GO" id="GO:0000428">
    <property type="term" value="C:DNA-directed RNA polymerase complex"/>
    <property type="evidence" value="ECO:0007669"/>
    <property type="project" value="UniProtKB-KW"/>
</dbReference>
<sequence length="276" mass="31677">ILKQRLACIPIHMSDHSLPYDELEVEVKVKNTTDVTIYVTTGDFRIKNTSTGKYLEETTLRKIFPPDPITKDFIIFARLRPKISNEVPGEELSLTAKMSLHTAREDGAYNVVSTCSYSFTGDKLQQDDKWQQYLASLPEEEKDAETLVEIQKNWYNHDAKRYYVKDSFDFIVESVGVFGGADLVQRATEILLQKLTSFGEEASKNNLEIAKSVTSMPNSFDITLVNEGYTLGKVLEYLLYEHYYKAKKELSYVGFRQHHPHDTDSMIRVAFHDDAH</sequence>
<proteinExistence type="predicted"/>
<accession>X0TBM1</accession>
<dbReference type="GO" id="GO:0006351">
    <property type="term" value="P:DNA-templated transcription"/>
    <property type="evidence" value="ECO:0007669"/>
    <property type="project" value="InterPro"/>
</dbReference>
<gene>
    <name evidence="3" type="ORF">S01H1_29493</name>
</gene>
<dbReference type="SUPFAM" id="SSF55257">
    <property type="entry name" value="RBP11-like subunits of RNA polymerase"/>
    <property type="match status" value="2"/>
</dbReference>
<dbReference type="Gene3D" id="3.30.1360.10">
    <property type="entry name" value="RNA polymerase, RBP11-like subunit"/>
    <property type="match status" value="2"/>
</dbReference>
<dbReference type="InterPro" id="IPR036603">
    <property type="entry name" value="RBP11-like"/>
</dbReference>
<dbReference type="GO" id="GO:0046983">
    <property type="term" value="F:protein dimerization activity"/>
    <property type="evidence" value="ECO:0007669"/>
    <property type="project" value="InterPro"/>
</dbReference>
<protein>
    <submittedName>
        <fullName evidence="3">Uncharacterized protein</fullName>
    </submittedName>
</protein>
<evidence type="ECO:0000256" key="1">
    <source>
        <dbReference type="ARBA" id="ARBA00022478"/>
    </source>
</evidence>
<feature type="non-terminal residue" evidence="3">
    <location>
        <position position="1"/>
    </location>
</feature>
<feature type="non-terminal residue" evidence="3">
    <location>
        <position position="276"/>
    </location>
</feature>
<name>X0TBM1_9ZZZZ</name>
<comment type="caution">
    <text evidence="3">The sequence shown here is derived from an EMBL/GenBank/DDBJ whole genome shotgun (WGS) entry which is preliminary data.</text>
</comment>
<organism evidence="3">
    <name type="scientific">marine sediment metagenome</name>
    <dbReference type="NCBI Taxonomy" id="412755"/>
    <lineage>
        <taxon>unclassified sequences</taxon>
        <taxon>metagenomes</taxon>
        <taxon>ecological metagenomes</taxon>
    </lineage>
</organism>
<evidence type="ECO:0000256" key="2">
    <source>
        <dbReference type="ARBA" id="ARBA00023163"/>
    </source>
</evidence>
<evidence type="ECO:0000313" key="3">
    <source>
        <dbReference type="EMBL" id="GAF90609.1"/>
    </source>
</evidence>
<keyword evidence="2" id="KW-0804">Transcription</keyword>
<reference evidence="3" key="1">
    <citation type="journal article" date="2014" name="Front. Microbiol.">
        <title>High frequency of phylogenetically diverse reductive dehalogenase-homologous genes in deep subseafloor sedimentary metagenomes.</title>
        <authorList>
            <person name="Kawai M."/>
            <person name="Futagami T."/>
            <person name="Toyoda A."/>
            <person name="Takaki Y."/>
            <person name="Nishi S."/>
            <person name="Hori S."/>
            <person name="Arai W."/>
            <person name="Tsubouchi T."/>
            <person name="Morono Y."/>
            <person name="Uchiyama I."/>
            <person name="Ito T."/>
            <person name="Fujiyama A."/>
            <person name="Inagaki F."/>
            <person name="Takami H."/>
        </authorList>
    </citation>
    <scope>NUCLEOTIDE SEQUENCE</scope>
    <source>
        <strain evidence="3">Expedition CK06-06</strain>
    </source>
</reference>